<protein>
    <submittedName>
        <fullName evidence="2">Uncharacterized protein</fullName>
    </submittedName>
</protein>
<feature type="compositionally biased region" description="Basic and acidic residues" evidence="1">
    <location>
        <begin position="391"/>
        <end position="417"/>
    </location>
</feature>
<dbReference type="Gene3D" id="1.20.1270.60">
    <property type="entry name" value="Arfaptin homology (AH) domain/BAR domain"/>
    <property type="match status" value="1"/>
</dbReference>
<evidence type="ECO:0000256" key="1">
    <source>
        <dbReference type="SAM" id="MobiDB-lite"/>
    </source>
</evidence>
<sequence length="539" mass="61924">MVKPRIGQHIKEKILRSPKGSNRSSDIDFLTGQFKQLKQKIKSLIEALKAQHVSLLKMNESRYMVAKRVAALAHESPIASEAGTIPMDDDEPNLKDLNSYMMVHHNLHIRQRLYCDRFADHVLTYAVDWEKVVVSRITASLTQAERLRRDLDHYQSKVDKINNEKTKIIAKGMTVDERLLAKLARNQAKLVSSRQQYENYASELSAFMTEVTARCWKDLYPILLKLTQFDATLAADESNLLSSLNQVTHNLKKVGERFGVKPESRLLDLETMSAQVMMNDNTGGNLITEGVSPTKSMQKNDAVIQDVISNLENEEIRQRTSNKARNSSRLRLGRKKSSRIRERDSRFEKETRKEDSYQVSQKEFTGKAKQMNDQNENDPYQMERTASRSKVKTDTDPYEMEKMVSRPKVKKDNDYKLSSRKRSGSRHRSRSNPDENQIPVDVLCDEKKMNDLSRSHSSLTGAKYKSAFEAAVDRHHVSRADSSYERHDARNKSLLSHSGSSSKIDYGRTRLVEQYHQRHELVASSGTHDNDKGWRCFEA</sequence>
<dbReference type="AlphaFoldDB" id="A0AAD3HA16"/>
<reference evidence="2 3" key="1">
    <citation type="journal article" date="2021" name="Sci. Rep.">
        <title>The genome of the diatom Chaetoceros tenuissimus carries an ancient integrated fragment of an extant virus.</title>
        <authorList>
            <person name="Hongo Y."/>
            <person name="Kimura K."/>
            <person name="Takaki Y."/>
            <person name="Yoshida Y."/>
            <person name="Baba S."/>
            <person name="Kobayashi G."/>
            <person name="Nagasaki K."/>
            <person name="Hano T."/>
            <person name="Tomaru Y."/>
        </authorList>
    </citation>
    <scope>NUCLEOTIDE SEQUENCE [LARGE SCALE GENOMIC DNA]</scope>
    <source>
        <strain evidence="2 3">NIES-3715</strain>
    </source>
</reference>
<accession>A0AAD3HA16</accession>
<feature type="compositionally biased region" description="Basic and acidic residues" evidence="1">
    <location>
        <begin position="339"/>
        <end position="356"/>
    </location>
</feature>
<dbReference type="InterPro" id="IPR027267">
    <property type="entry name" value="AH/BAR_dom_sf"/>
</dbReference>
<evidence type="ECO:0000313" key="3">
    <source>
        <dbReference type="Proteomes" id="UP001054902"/>
    </source>
</evidence>
<feature type="compositionally biased region" description="Basic residues" evidence="1">
    <location>
        <begin position="418"/>
        <end position="430"/>
    </location>
</feature>
<name>A0AAD3HA16_9STRA</name>
<feature type="compositionally biased region" description="Basic residues" evidence="1">
    <location>
        <begin position="320"/>
        <end position="338"/>
    </location>
</feature>
<evidence type="ECO:0000313" key="2">
    <source>
        <dbReference type="EMBL" id="GFH56147.1"/>
    </source>
</evidence>
<proteinExistence type="predicted"/>
<feature type="region of interest" description="Disordered" evidence="1">
    <location>
        <begin position="479"/>
        <end position="501"/>
    </location>
</feature>
<dbReference type="SUPFAM" id="SSF103657">
    <property type="entry name" value="BAR/IMD domain-like"/>
    <property type="match status" value="1"/>
</dbReference>
<dbReference type="EMBL" id="BLLK01000051">
    <property type="protein sequence ID" value="GFH56147.1"/>
    <property type="molecule type" value="Genomic_DNA"/>
</dbReference>
<feature type="region of interest" description="Disordered" evidence="1">
    <location>
        <begin position="315"/>
        <end position="438"/>
    </location>
</feature>
<organism evidence="2 3">
    <name type="scientific">Chaetoceros tenuissimus</name>
    <dbReference type="NCBI Taxonomy" id="426638"/>
    <lineage>
        <taxon>Eukaryota</taxon>
        <taxon>Sar</taxon>
        <taxon>Stramenopiles</taxon>
        <taxon>Ochrophyta</taxon>
        <taxon>Bacillariophyta</taxon>
        <taxon>Coscinodiscophyceae</taxon>
        <taxon>Chaetocerotophycidae</taxon>
        <taxon>Chaetocerotales</taxon>
        <taxon>Chaetocerotaceae</taxon>
        <taxon>Chaetoceros</taxon>
    </lineage>
</organism>
<keyword evidence="3" id="KW-1185">Reference proteome</keyword>
<gene>
    <name evidence="2" type="ORF">CTEN210_12623</name>
</gene>
<dbReference type="Proteomes" id="UP001054902">
    <property type="component" value="Unassembled WGS sequence"/>
</dbReference>
<comment type="caution">
    <text evidence="2">The sequence shown here is derived from an EMBL/GenBank/DDBJ whole genome shotgun (WGS) entry which is preliminary data.</text>
</comment>
<feature type="compositionally biased region" description="Basic and acidic residues" evidence="1">
    <location>
        <begin position="479"/>
        <end position="491"/>
    </location>
</feature>